<dbReference type="SMART" id="SM00418">
    <property type="entry name" value="HTH_ARSR"/>
    <property type="match status" value="1"/>
</dbReference>
<dbReference type="SUPFAM" id="SSF46785">
    <property type="entry name" value="Winged helix' DNA-binding domain"/>
    <property type="match status" value="1"/>
</dbReference>
<protein>
    <submittedName>
        <fullName evidence="2">Transcriptional regulator, ArsR family</fullName>
    </submittedName>
</protein>
<dbReference type="EMBL" id="CP000390">
    <property type="protein sequence ID" value="ABG64236.1"/>
    <property type="molecule type" value="Genomic_DNA"/>
</dbReference>
<dbReference type="STRING" id="266779.Meso_2860"/>
<dbReference type="InterPro" id="IPR036388">
    <property type="entry name" value="WH-like_DNA-bd_sf"/>
</dbReference>
<dbReference type="InterPro" id="IPR011991">
    <property type="entry name" value="ArsR-like_HTH"/>
</dbReference>
<evidence type="ECO:0000259" key="1">
    <source>
        <dbReference type="PROSITE" id="PS50987"/>
    </source>
</evidence>
<dbReference type="InterPro" id="IPR036390">
    <property type="entry name" value="WH_DNA-bd_sf"/>
</dbReference>
<dbReference type="Pfam" id="PF12840">
    <property type="entry name" value="HTH_20"/>
    <property type="match status" value="1"/>
</dbReference>
<dbReference type="InterPro" id="IPR001845">
    <property type="entry name" value="HTH_ArsR_DNA-bd_dom"/>
</dbReference>
<dbReference type="NCBIfam" id="NF033788">
    <property type="entry name" value="HTH_metalloreg"/>
    <property type="match status" value="1"/>
</dbReference>
<gene>
    <name evidence="2" type="ordered locus">Meso_2860</name>
</gene>
<dbReference type="AlphaFoldDB" id="Q11ED9"/>
<dbReference type="CDD" id="cd00090">
    <property type="entry name" value="HTH_ARSR"/>
    <property type="match status" value="1"/>
</dbReference>
<dbReference type="KEGG" id="mes:Meso_2860"/>
<dbReference type="PROSITE" id="PS50987">
    <property type="entry name" value="HTH_ARSR_2"/>
    <property type="match status" value="1"/>
</dbReference>
<organism evidence="2">
    <name type="scientific">Chelativorans sp. (strain BNC1)</name>
    <dbReference type="NCBI Taxonomy" id="266779"/>
    <lineage>
        <taxon>Bacteria</taxon>
        <taxon>Pseudomonadati</taxon>
        <taxon>Pseudomonadota</taxon>
        <taxon>Alphaproteobacteria</taxon>
        <taxon>Hyphomicrobiales</taxon>
        <taxon>Phyllobacteriaceae</taxon>
        <taxon>Chelativorans</taxon>
    </lineage>
</organism>
<proteinExistence type="predicted"/>
<dbReference type="OrthoDB" id="9790747at2"/>
<dbReference type="HOGENOM" id="CLU_097806_0_2_5"/>
<dbReference type="Gene3D" id="1.10.10.10">
    <property type="entry name" value="Winged helix-like DNA-binding domain superfamily/Winged helix DNA-binding domain"/>
    <property type="match status" value="1"/>
</dbReference>
<name>Q11ED9_CHESB</name>
<accession>Q11ED9</accession>
<dbReference type="PANTHER" id="PTHR38600:SF2">
    <property type="entry name" value="SLL0088 PROTEIN"/>
    <property type="match status" value="1"/>
</dbReference>
<dbReference type="PANTHER" id="PTHR38600">
    <property type="entry name" value="TRANSCRIPTIONAL REGULATORY PROTEIN"/>
    <property type="match status" value="1"/>
</dbReference>
<sequence>MPMTETQQLDRLFVALADAGRRGMVEQLSKGPATVTQLAKPAGMRLPSAVKHLKLLEEGGIIVSHKEGRTRTYRMRPDALRPVRDWVRQREAALNAAFDQLMEAMNDNPEEELES</sequence>
<dbReference type="eggNOG" id="COG0640">
    <property type="taxonomic scope" value="Bacteria"/>
</dbReference>
<dbReference type="GO" id="GO:0003700">
    <property type="term" value="F:DNA-binding transcription factor activity"/>
    <property type="evidence" value="ECO:0007669"/>
    <property type="project" value="InterPro"/>
</dbReference>
<dbReference type="PRINTS" id="PR00778">
    <property type="entry name" value="HTHARSR"/>
</dbReference>
<feature type="domain" description="HTH arsR-type" evidence="1">
    <location>
        <begin position="1"/>
        <end position="95"/>
    </location>
</feature>
<evidence type="ECO:0000313" key="2">
    <source>
        <dbReference type="EMBL" id="ABG64236.1"/>
    </source>
</evidence>
<reference evidence="2" key="1">
    <citation type="submission" date="2006-06" db="EMBL/GenBank/DDBJ databases">
        <title>Complete sequence of chromosome of Chelativorans sp. BNC1.</title>
        <authorList>
            <consortium name="US DOE Joint Genome Institute"/>
            <person name="Copeland A."/>
            <person name="Lucas S."/>
            <person name="Lapidus A."/>
            <person name="Barry K."/>
            <person name="Detter J.C."/>
            <person name="Glavina del Rio T."/>
            <person name="Hammon N."/>
            <person name="Israni S."/>
            <person name="Dalin E."/>
            <person name="Tice H."/>
            <person name="Pitluck S."/>
            <person name="Chertkov O."/>
            <person name="Brettin T."/>
            <person name="Bruce D."/>
            <person name="Han C."/>
            <person name="Tapia R."/>
            <person name="Gilna P."/>
            <person name="Schmutz J."/>
            <person name="Larimer F."/>
            <person name="Land M."/>
            <person name="Hauser L."/>
            <person name="Kyrpides N."/>
            <person name="Mikhailova N."/>
            <person name="Richardson P."/>
        </authorList>
    </citation>
    <scope>NUCLEOTIDE SEQUENCE</scope>
    <source>
        <strain evidence="2">BNC1</strain>
    </source>
</reference>